<dbReference type="EMBL" id="GBRH01164149">
    <property type="protein sequence ID" value="JAE33747.1"/>
    <property type="molecule type" value="Transcribed_RNA"/>
</dbReference>
<accession>A0A0A9HAH6</accession>
<protein>
    <submittedName>
        <fullName evidence="1">Uncharacterized protein</fullName>
    </submittedName>
</protein>
<organism evidence="1">
    <name type="scientific">Arundo donax</name>
    <name type="common">Giant reed</name>
    <name type="synonym">Donax arundinaceus</name>
    <dbReference type="NCBI Taxonomy" id="35708"/>
    <lineage>
        <taxon>Eukaryota</taxon>
        <taxon>Viridiplantae</taxon>
        <taxon>Streptophyta</taxon>
        <taxon>Embryophyta</taxon>
        <taxon>Tracheophyta</taxon>
        <taxon>Spermatophyta</taxon>
        <taxon>Magnoliopsida</taxon>
        <taxon>Liliopsida</taxon>
        <taxon>Poales</taxon>
        <taxon>Poaceae</taxon>
        <taxon>PACMAD clade</taxon>
        <taxon>Arundinoideae</taxon>
        <taxon>Arundineae</taxon>
        <taxon>Arundo</taxon>
    </lineage>
</organism>
<dbReference type="AlphaFoldDB" id="A0A0A9HAH6"/>
<name>A0A0A9HAH6_ARUDO</name>
<proteinExistence type="predicted"/>
<reference evidence="1" key="1">
    <citation type="submission" date="2014-09" db="EMBL/GenBank/DDBJ databases">
        <authorList>
            <person name="Magalhaes I.L.F."/>
            <person name="Oliveira U."/>
            <person name="Santos F.R."/>
            <person name="Vidigal T.H.D.A."/>
            <person name="Brescovit A.D."/>
            <person name="Santos A.J."/>
        </authorList>
    </citation>
    <scope>NUCLEOTIDE SEQUENCE</scope>
    <source>
        <tissue evidence="1">Shoot tissue taken approximately 20 cm above the soil surface</tissue>
    </source>
</reference>
<evidence type="ECO:0000313" key="1">
    <source>
        <dbReference type="EMBL" id="JAE33747.1"/>
    </source>
</evidence>
<reference evidence="1" key="2">
    <citation type="journal article" date="2015" name="Data Brief">
        <title>Shoot transcriptome of the giant reed, Arundo donax.</title>
        <authorList>
            <person name="Barrero R.A."/>
            <person name="Guerrero F.D."/>
            <person name="Moolhuijzen P."/>
            <person name="Goolsby J.A."/>
            <person name="Tidwell J."/>
            <person name="Bellgard S.E."/>
            <person name="Bellgard M.I."/>
        </authorList>
    </citation>
    <scope>NUCLEOTIDE SEQUENCE</scope>
    <source>
        <tissue evidence="1">Shoot tissue taken approximately 20 cm above the soil surface</tissue>
    </source>
</reference>
<sequence>MVGGGGGIEMGGGGGGGAVGLGRARVKGGLEERKRERVWPSFFVHFRISPPRVVAYILVVPVD</sequence>